<sequence>MIRFGRTFCKSCTRYNNKLPNLKKTSTINVTSTTVTLPTINNRKITVETKMGVKGKSPSPRPRTTGGRNTNKPTTSTPNVGHTESVFKANLDEYFNTTKFQMNKASIPVLRHYMERVYLREQPLFCFDVEAWEGNNNLVTEIGIAVYDPKGQENAIFPNISSYHIIIDENKSKYNGRFVPNNKNNFVGGTSHVLPEGEAKVFLNKMIRQYFFEDPRGAVFVGHHIGGDIKWLQSIGVEFPKDGGIVDTLKIYNLSHGKNGGGLRSVLRLMDIPHAYLHNAANDAYYTLLAALVWCDPAARRAKKIDSHVVPPAIYPTPQKSRGEAEAAKRLKRQEKFTDTARKVTIQDGSILYKEHGE</sequence>
<dbReference type="InterPro" id="IPR040151">
    <property type="entry name" value="Gfd2/YDR514C-like"/>
</dbReference>
<feature type="region of interest" description="Disordered" evidence="1">
    <location>
        <begin position="313"/>
        <end position="334"/>
    </location>
</feature>
<dbReference type="EMBL" id="OZ004260">
    <property type="protein sequence ID" value="CAK7920981.1"/>
    <property type="molecule type" value="Genomic_DNA"/>
</dbReference>
<gene>
    <name evidence="3" type="ORF">CAAN4_H08746</name>
</gene>
<dbReference type="InterPro" id="IPR012337">
    <property type="entry name" value="RNaseH-like_sf"/>
</dbReference>
<organism evidence="3 4">
    <name type="scientific">[Candida] anglica</name>
    <dbReference type="NCBI Taxonomy" id="148631"/>
    <lineage>
        <taxon>Eukaryota</taxon>
        <taxon>Fungi</taxon>
        <taxon>Dikarya</taxon>
        <taxon>Ascomycota</taxon>
        <taxon>Saccharomycotina</taxon>
        <taxon>Pichiomycetes</taxon>
        <taxon>Debaryomycetaceae</taxon>
        <taxon>Kurtzmaniella</taxon>
    </lineage>
</organism>
<dbReference type="InterPro" id="IPR048519">
    <property type="entry name" value="Gfd2/YDR514C-like_C"/>
</dbReference>
<dbReference type="InterPro" id="IPR036397">
    <property type="entry name" value="RNaseH_sf"/>
</dbReference>
<dbReference type="SUPFAM" id="SSF53098">
    <property type="entry name" value="Ribonuclease H-like"/>
    <property type="match status" value="1"/>
</dbReference>
<accession>A0ABP0ENI1</accession>
<evidence type="ECO:0000259" key="2">
    <source>
        <dbReference type="Pfam" id="PF21762"/>
    </source>
</evidence>
<feature type="domain" description="Gfd2/YDR514C-like C-terminal" evidence="2">
    <location>
        <begin position="124"/>
        <end position="292"/>
    </location>
</feature>
<feature type="region of interest" description="Disordered" evidence="1">
    <location>
        <begin position="49"/>
        <end position="82"/>
    </location>
</feature>
<proteinExistence type="predicted"/>
<feature type="compositionally biased region" description="Polar residues" evidence="1">
    <location>
        <begin position="66"/>
        <end position="82"/>
    </location>
</feature>
<feature type="compositionally biased region" description="Basic and acidic residues" evidence="1">
    <location>
        <begin position="321"/>
        <end position="334"/>
    </location>
</feature>
<dbReference type="Pfam" id="PF21762">
    <property type="entry name" value="DEDDh_C"/>
    <property type="match status" value="1"/>
</dbReference>
<dbReference type="PANTHER" id="PTHR28083:SF1">
    <property type="entry name" value="GOOD FOR FULL DBP5 ACTIVITY PROTEIN 2"/>
    <property type="match status" value="1"/>
</dbReference>
<evidence type="ECO:0000313" key="4">
    <source>
        <dbReference type="Proteomes" id="UP001497600"/>
    </source>
</evidence>
<name>A0ABP0ENI1_9ASCO</name>
<reference evidence="3 4" key="1">
    <citation type="submission" date="2024-01" db="EMBL/GenBank/DDBJ databases">
        <authorList>
            <consortium name="Genoscope - CEA"/>
            <person name="William W."/>
        </authorList>
    </citation>
    <scope>NUCLEOTIDE SEQUENCE [LARGE SCALE GENOMIC DNA]</scope>
    <source>
        <strain evidence="3 4">29B2s-10</strain>
    </source>
</reference>
<evidence type="ECO:0000256" key="1">
    <source>
        <dbReference type="SAM" id="MobiDB-lite"/>
    </source>
</evidence>
<dbReference type="PANTHER" id="PTHR28083">
    <property type="entry name" value="GOOD FOR FULL DBP5 ACTIVITY PROTEIN 2"/>
    <property type="match status" value="1"/>
</dbReference>
<dbReference type="Gene3D" id="3.30.420.10">
    <property type="entry name" value="Ribonuclease H-like superfamily/Ribonuclease H"/>
    <property type="match status" value="1"/>
</dbReference>
<dbReference type="Proteomes" id="UP001497600">
    <property type="component" value="Chromosome H"/>
</dbReference>
<protein>
    <recommendedName>
        <fullName evidence="2">Gfd2/YDR514C-like C-terminal domain-containing protein</fullName>
    </recommendedName>
</protein>
<keyword evidence="4" id="KW-1185">Reference proteome</keyword>
<evidence type="ECO:0000313" key="3">
    <source>
        <dbReference type="EMBL" id="CAK7920981.1"/>
    </source>
</evidence>